<accession>A0A2K3JPW3</accession>
<dbReference type="Proteomes" id="UP000236291">
    <property type="component" value="Unassembled WGS sequence"/>
</dbReference>
<dbReference type="AlphaFoldDB" id="A0A2K3JPW3"/>
<reference evidence="1 2" key="2">
    <citation type="journal article" date="2017" name="Front. Plant Sci.">
        <title>Gene Classification and Mining of Molecular Markers Useful in Red Clover (Trifolium pratense) Breeding.</title>
        <authorList>
            <person name="Istvanek J."/>
            <person name="Dluhosova J."/>
            <person name="Dluhos P."/>
            <person name="Patkova L."/>
            <person name="Nedelnik J."/>
            <person name="Repkova J."/>
        </authorList>
    </citation>
    <scope>NUCLEOTIDE SEQUENCE [LARGE SCALE GENOMIC DNA]</scope>
    <source>
        <strain evidence="2">cv. Tatra</strain>
        <tissue evidence="1">Young leaves</tissue>
    </source>
</reference>
<feature type="non-terminal residue" evidence="1">
    <location>
        <position position="1"/>
    </location>
</feature>
<protein>
    <submittedName>
        <fullName evidence="1">Uncharacterized protein</fullName>
    </submittedName>
</protein>
<evidence type="ECO:0000313" key="2">
    <source>
        <dbReference type="Proteomes" id="UP000236291"/>
    </source>
</evidence>
<gene>
    <name evidence="1" type="ORF">L195_g058033</name>
</gene>
<reference evidence="1 2" key="1">
    <citation type="journal article" date="2014" name="Am. J. Bot.">
        <title>Genome assembly and annotation for red clover (Trifolium pratense; Fabaceae).</title>
        <authorList>
            <person name="Istvanek J."/>
            <person name="Jaros M."/>
            <person name="Krenek A."/>
            <person name="Repkova J."/>
        </authorList>
    </citation>
    <scope>NUCLEOTIDE SEQUENCE [LARGE SCALE GENOMIC DNA]</scope>
    <source>
        <strain evidence="2">cv. Tatra</strain>
        <tissue evidence="1">Young leaves</tissue>
    </source>
</reference>
<proteinExistence type="predicted"/>
<name>A0A2K3JPW3_TRIPR</name>
<evidence type="ECO:0000313" key="1">
    <source>
        <dbReference type="EMBL" id="PNX56081.1"/>
    </source>
</evidence>
<organism evidence="1 2">
    <name type="scientific">Trifolium pratense</name>
    <name type="common">Red clover</name>
    <dbReference type="NCBI Taxonomy" id="57577"/>
    <lineage>
        <taxon>Eukaryota</taxon>
        <taxon>Viridiplantae</taxon>
        <taxon>Streptophyta</taxon>
        <taxon>Embryophyta</taxon>
        <taxon>Tracheophyta</taxon>
        <taxon>Spermatophyta</taxon>
        <taxon>Magnoliopsida</taxon>
        <taxon>eudicotyledons</taxon>
        <taxon>Gunneridae</taxon>
        <taxon>Pentapetalae</taxon>
        <taxon>rosids</taxon>
        <taxon>fabids</taxon>
        <taxon>Fabales</taxon>
        <taxon>Fabaceae</taxon>
        <taxon>Papilionoideae</taxon>
        <taxon>50 kb inversion clade</taxon>
        <taxon>NPAAA clade</taxon>
        <taxon>Hologalegina</taxon>
        <taxon>IRL clade</taxon>
        <taxon>Trifolieae</taxon>
        <taxon>Trifolium</taxon>
    </lineage>
</organism>
<comment type="caution">
    <text evidence="1">The sequence shown here is derived from an EMBL/GenBank/DDBJ whole genome shotgun (WGS) entry which is preliminary data.</text>
</comment>
<dbReference type="EMBL" id="ASHM01118257">
    <property type="protein sequence ID" value="PNX56081.1"/>
    <property type="molecule type" value="Genomic_DNA"/>
</dbReference>
<sequence length="49" mass="5622">RCWVNASDAFPFCVFVTNYAYFGQLKINNSWATTVNSPCSVTFTPSFRY</sequence>